<dbReference type="GeneID" id="41962221"/>
<dbReference type="KEGG" id="pgri:PgNI_07297"/>
<evidence type="ECO:0000256" key="1">
    <source>
        <dbReference type="SAM" id="MobiDB-lite"/>
    </source>
</evidence>
<reference evidence="3" key="3">
    <citation type="submission" date="2025-08" db="UniProtKB">
        <authorList>
            <consortium name="RefSeq"/>
        </authorList>
    </citation>
    <scope>IDENTIFICATION</scope>
    <source>
        <strain evidence="3">NI907</strain>
    </source>
</reference>
<evidence type="ECO:0000313" key="3">
    <source>
        <dbReference type="RefSeq" id="XP_030981084.1"/>
    </source>
</evidence>
<reference evidence="3" key="1">
    <citation type="journal article" date="2019" name="Mol. Biol. Evol.">
        <title>Blast fungal genomes show frequent chromosomal changes, gene gains and losses, and effector gene turnover.</title>
        <authorList>
            <person name="Gomez Luciano L.B."/>
            <person name="Jason Tsai I."/>
            <person name="Chuma I."/>
            <person name="Tosa Y."/>
            <person name="Chen Y.H."/>
            <person name="Li J.Y."/>
            <person name="Li M.Y."/>
            <person name="Jade Lu M.Y."/>
            <person name="Nakayashiki H."/>
            <person name="Li W.H."/>
        </authorList>
    </citation>
    <scope>NUCLEOTIDE SEQUENCE</scope>
    <source>
        <strain evidence="3">NI907</strain>
    </source>
</reference>
<accession>A0A6P8B217</accession>
<sequence length="189" mass="21493">MERSLDSSNSSNNGNNSSSNKSNSNNNNSTTTTSNNNIIINSNMNPLRLNPVGPSATTTPPHQRRGLPPRHDSSWSVPSLETEKMSSPPVRERATSGRQWSFQTLPTIKEEEEEEETDEREAERQEEKEEERKKEGGVQEYVFRLGGPDLTVPVTRPKRSVWRSRARRAWRFCTHFFVGTKMSGRTRMG</sequence>
<reference evidence="3" key="2">
    <citation type="submission" date="2019-10" db="EMBL/GenBank/DDBJ databases">
        <authorList>
            <consortium name="NCBI Genome Project"/>
        </authorList>
    </citation>
    <scope>NUCLEOTIDE SEQUENCE</scope>
    <source>
        <strain evidence="3">NI907</strain>
    </source>
</reference>
<evidence type="ECO:0000313" key="2">
    <source>
        <dbReference type="Proteomes" id="UP000515153"/>
    </source>
</evidence>
<keyword evidence="2" id="KW-1185">Reference proteome</keyword>
<feature type="region of interest" description="Disordered" evidence="1">
    <location>
        <begin position="1"/>
        <end position="135"/>
    </location>
</feature>
<feature type="compositionally biased region" description="Acidic residues" evidence="1">
    <location>
        <begin position="110"/>
        <end position="120"/>
    </location>
</feature>
<dbReference type="RefSeq" id="XP_030981084.1">
    <property type="nucleotide sequence ID" value="XM_031127312.1"/>
</dbReference>
<feature type="compositionally biased region" description="Polar residues" evidence="1">
    <location>
        <begin position="96"/>
        <end position="106"/>
    </location>
</feature>
<feature type="compositionally biased region" description="Low complexity" evidence="1">
    <location>
        <begin position="7"/>
        <end position="43"/>
    </location>
</feature>
<dbReference type="Proteomes" id="UP000515153">
    <property type="component" value="Unplaced"/>
</dbReference>
<gene>
    <name evidence="3" type="ORF">PgNI_07297</name>
</gene>
<proteinExistence type="predicted"/>
<feature type="compositionally biased region" description="Basic and acidic residues" evidence="1">
    <location>
        <begin position="121"/>
        <end position="135"/>
    </location>
</feature>
<dbReference type="AlphaFoldDB" id="A0A6P8B217"/>
<organism evidence="2 3">
    <name type="scientific">Pyricularia grisea</name>
    <name type="common">Crabgrass-specific blast fungus</name>
    <name type="synonym">Magnaporthe grisea</name>
    <dbReference type="NCBI Taxonomy" id="148305"/>
    <lineage>
        <taxon>Eukaryota</taxon>
        <taxon>Fungi</taxon>
        <taxon>Dikarya</taxon>
        <taxon>Ascomycota</taxon>
        <taxon>Pezizomycotina</taxon>
        <taxon>Sordariomycetes</taxon>
        <taxon>Sordariomycetidae</taxon>
        <taxon>Magnaporthales</taxon>
        <taxon>Pyriculariaceae</taxon>
        <taxon>Pyricularia</taxon>
    </lineage>
</organism>
<name>A0A6P8B217_PYRGI</name>
<protein>
    <submittedName>
        <fullName evidence="3">Uncharacterized protein</fullName>
    </submittedName>
</protein>